<evidence type="ECO:0000313" key="2">
    <source>
        <dbReference type="Proteomes" id="UP000499080"/>
    </source>
</evidence>
<keyword evidence="2" id="KW-1185">Reference proteome</keyword>
<organism evidence="1 2">
    <name type="scientific">Araneus ventricosus</name>
    <name type="common">Orbweaver spider</name>
    <name type="synonym">Epeira ventricosa</name>
    <dbReference type="NCBI Taxonomy" id="182803"/>
    <lineage>
        <taxon>Eukaryota</taxon>
        <taxon>Metazoa</taxon>
        <taxon>Ecdysozoa</taxon>
        <taxon>Arthropoda</taxon>
        <taxon>Chelicerata</taxon>
        <taxon>Arachnida</taxon>
        <taxon>Araneae</taxon>
        <taxon>Araneomorphae</taxon>
        <taxon>Entelegynae</taxon>
        <taxon>Araneoidea</taxon>
        <taxon>Araneidae</taxon>
        <taxon>Araneus</taxon>
    </lineage>
</organism>
<evidence type="ECO:0000313" key="1">
    <source>
        <dbReference type="EMBL" id="GBM40823.1"/>
    </source>
</evidence>
<gene>
    <name evidence="1" type="ORF">AVEN_137326_1</name>
</gene>
<accession>A0A4Y2FIB9</accession>
<dbReference type="Proteomes" id="UP000499080">
    <property type="component" value="Unassembled WGS sequence"/>
</dbReference>
<protein>
    <submittedName>
        <fullName evidence="1">Uncharacterized protein</fullName>
    </submittedName>
</protein>
<sequence length="111" mass="12635">MTISLSFYNELPIGLRWPSGKHSALELKTSRLKPDSTEDPPIYGCAMYLACSFDGSIQLRDSVSLILMHGSRPDYPRLWLHPPFPKIERCVTRLLPFPLLRRLPHISLSSS</sequence>
<proteinExistence type="predicted"/>
<name>A0A4Y2FIB9_ARAVE</name>
<reference evidence="1 2" key="1">
    <citation type="journal article" date="2019" name="Sci. Rep.">
        <title>Orb-weaving spider Araneus ventricosus genome elucidates the spidroin gene catalogue.</title>
        <authorList>
            <person name="Kono N."/>
            <person name="Nakamura H."/>
            <person name="Ohtoshi R."/>
            <person name="Moran D.A.P."/>
            <person name="Shinohara A."/>
            <person name="Yoshida Y."/>
            <person name="Fujiwara M."/>
            <person name="Mori M."/>
            <person name="Tomita M."/>
            <person name="Arakawa K."/>
        </authorList>
    </citation>
    <scope>NUCLEOTIDE SEQUENCE [LARGE SCALE GENOMIC DNA]</scope>
</reference>
<comment type="caution">
    <text evidence="1">The sequence shown here is derived from an EMBL/GenBank/DDBJ whole genome shotgun (WGS) entry which is preliminary data.</text>
</comment>
<dbReference type="AlphaFoldDB" id="A0A4Y2FIB9"/>
<dbReference type="EMBL" id="BGPR01000944">
    <property type="protein sequence ID" value="GBM40823.1"/>
    <property type="molecule type" value="Genomic_DNA"/>
</dbReference>